<keyword evidence="1" id="KW-0472">Membrane</keyword>
<sequence>MLLINKLLKKRNEILNYVYLYVYLCFHHKYLTKTSDAALFVLGEIDGSFCVKELLSLIIKEYVFVGQICFSLVILGIFQFFLWNFSNFRRKIFHIYFYLIFVIYTIKKLDVFCVFLHVFLILSCFCSKYIPETEYFLSFFVNENDVYKKVKSHNIFMLCILVIYEKYKTKYTSKKILIQMISPICILDTFTSISKDFKKVKEKTKYDFLLGICANILFNYMFTGETKFLFVVLCGVIEYFASFFDNIALTAFILLMY</sequence>
<reference evidence="2 3" key="1">
    <citation type="journal article" date="2017" name="Environ. Microbiol.">
        <title>Decay of the glycolytic pathway and adaptation to intranuclear parasitism within Enterocytozoonidae microsporidia.</title>
        <authorList>
            <person name="Wiredu Boakye D."/>
            <person name="Jaroenlak P."/>
            <person name="Prachumwat A."/>
            <person name="Williams T.A."/>
            <person name="Bateman K.S."/>
            <person name="Itsathitphaisarn O."/>
            <person name="Sritunyalucksana K."/>
            <person name="Paszkiewicz K.H."/>
            <person name="Moore K.A."/>
            <person name="Stentiford G.D."/>
            <person name="Williams B.A."/>
        </authorList>
    </citation>
    <scope>NUCLEOTIDE SEQUENCE [LARGE SCALE GENOMIC DNA]</scope>
    <source>
        <strain evidence="2 3">TH1</strain>
    </source>
</reference>
<name>A0A1W0E6Z7_9MICR</name>
<keyword evidence="1" id="KW-1133">Transmembrane helix</keyword>
<accession>A0A1W0E6Z7</accession>
<gene>
    <name evidence="2" type="ORF">EHP00_1337</name>
</gene>
<evidence type="ECO:0000313" key="3">
    <source>
        <dbReference type="Proteomes" id="UP000192758"/>
    </source>
</evidence>
<evidence type="ECO:0000313" key="2">
    <source>
        <dbReference type="EMBL" id="OQS54972.1"/>
    </source>
</evidence>
<organism evidence="2 3">
    <name type="scientific">Ecytonucleospora hepatopenaei</name>
    <dbReference type="NCBI Taxonomy" id="646526"/>
    <lineage>
        <taxon>Eukaryota</taxon>
        <taxon>Fungi</taxon>
        <taxon>Fungi incertae sedis</taxon>
        <taxon>Microsporidia</taxon>
        <taxon>Enterocytozoonidae</taxon>
        <taxon>Ecytonucleospora</taxon>
    </lineage>
</organism>
<dbReference type="Proteomes" id="UP000192758">
    <property type="component" value="Unassembled WGS sequence"/>
</dbReference>
<keyword evidence="1" id="KW-0812">Transmembrane</keyword>
<evidence type="ECO:0000256" key="1">
    <source>
        <dbReference type="SAM" id="Phobius"/>
    </source>
</evidence>
<comment type="caution">
    <text evidence="2">The sequence shown here is derived from an EMBL/GenBank/DDBJ whole genome shotgun (WGS) entry which is preliminary data.</text>
</comment>
<feature type="transmembrane region" description="Helical" evidence="1">
    <location>
        <begin position="62"/>
        <end position="82"/>
    </location>
</feature>
<keyword evidence="3" id="KW-1185">Reference proteome</keyword>
<proteinExistence type="predicted"/>
<protein>
    <recommendedName>
        <fullName evidence="4">Dolichol kinase</fullName>
    </recommendedName>
</protein>
<dbReference type="AlphaFoldDB" id="A0A1W0E6Z7"/>
<evidence type="ECO:0008006" key="4">
    <source>
        <dbReference type="Google" id="ProtNLM"/>
    </source>
</evidence>
<feature type="transmembrane region" description="Helical" evidence="1">
    <location>
        <begin position="206"/>
        <end position="222"/>
    </location>
</feature>
<dbReference type="VEuPathDB" id="MicrosporidiaDB:EHP00_1337"/>
<feature type="transmembrane region" description="Helical" evidence="1">
    <location>
        <begin position="228"/>
        <end position="255"/>
    </location>
</feature>
<dbReference type="OrthoDB" id="2196218at2759"/>
<dbReference type="EMBL" id="MNPJ01000014">
    <property type="protein sequence ID" value="OQS54972.1"/>
    <property type="molecule type" value="Genomic_DNA"/>
</dbReference>